<dbReference type="Proteomes" id="UP000518288">
    <property type="component" value="Unassembled WGS sequence"/>
</dbReference>
<dbReference type="AlphaFoldDB" id="A0A7Y9QXC3"/>
<reference evidence="1 2" key="1">
    <citation type="submission" date="2020-07" db="EMBL/GenBank/DDBJ databases">
        <title>Genomic Encyclopedia of Archaeal and Bacterial Type Strains, Phase II (KMG-II): from individual species to whole genera.</title>
        <authorList>
            <person name="Goeker M."/>
        </authorList>
    </citation>
    <scope>NUCLEOTIDE SEQUENCE [LARGE SCALE GENOMIC DNA]</scope>
    <source>
        <strain evidence="1 2">DSM 21226</strain>
    </source>
</reference>
<evidence type="ECO:0008006" key="3">
    <source>
        <dbReference type="Google" id="ProtNLM"/>
    </source>
</evidence>
<keyword evidence="2" id="KW-1185">Reference proteome</keyword>
<gene>
    <name evidence="1" type="ORF">BDD16_000281</name>
</gene>
<name>A0A7Y9QXC3_9BURK</name>
<organism evidence="1 2">
    <name type="scientific">Sphaerotilus montanus</name>
    <dbReference type="NCBI Taxonomy" id="522889"/>
    <lineage>
        <taxon>Bacteria</taxon>
        <taxon>Pseudomonadati</taxon>
        <taxon>Pseudomonadota</taxon>
        <taxon>Betaproteobacteria</taxon>
        <taxon>Burkholderiales</taxon>
        <taxon>Sphaerotilaceae</taxon>
        <taxon>Sphaerotilus</taxon>
    </lineage>
</organism>
<evidence type="ECO:0000313" key="2">
    <source>
        <dbReference type="Proteomes" id="UP000518288"/>
    </source>
</evidence>
<comment type="caution">
    <text evidence="1">The sequence shown here is derived from an EMBL/GenBank/DDBJ whole genome shotgun (WGS) entry which is preliminary data.</text>
</comment>
<protein>
    <recommendedName>
        <fullName evidence="3">Peptide chain release factor 2</fullName>
    </recommendedName>
</protein>
<proteinExistence type="predicted"/>
<evidence type="ECO:0000313" key="1">
    <source>
        <dbReference type="EMBL" id="NYG31295.1"/>
    </source>
</evidence>
<sequence>MPKSRLSGHRATMDIERINAIGNTLADLSERTNALRGYL</sequence>
<accession>A0A7Y9QXC3</accession>
<dbReference type="EMBL" id="JACCFH010000001">
    <property type="protein sequence ID" value="NYG31295.1"/>
    <property type="molecule type" value="Genomic_DNA"/>
</dbReference>